<dbReference type="SUPFAM" id="SSF46785">
    <property type="entry name" value="Winged helix' DNA-binding domain"/>
    <property type="match status" value="1"/>
</dbReference>
<dbReference type="PANTHER" id="PTHR42756:SF1">
    <property type="entry name" value="TRANSCRIPTIONAL REPRESSOR OF EMRAB OPERON"/>
    <property type="match status" value="1"/>
</dbReference>
<evidence type="ECO:0000256" key="2">
    <source>
        <dbReference type="ARBA" id="ARBA00023125"/>
    </source>
</evidence>
<keyword evidence="6" id="KW-1185">Reference proteome</keyword>
<dbReference type="InterPro" id="IPR036388">
    <property type="entry name" value="WH-like_DNA-bd_sf"/>
</dbReference>
<dbReference type="PROSITE" id="PS01117">
    <property type="entry name" value="HTH_MARR_1"/>
    <property type="match status" value="1"/>
</dbReference>
<dbReference type="SMART" id="SM00347">
    <property type="entry name" value="HTH_MARR"/>
    <property type="match status" value="1"/>
</dbReference>
<dbReference type="AlphaFoldDB" id="A0A449BEZ4"/>
<protein>
    <submittedName>
        <fullName evidence="5">Transcriptional regulator SlyA</fullName>
    </submittedName>
</protein>
<evidence type="ECO:0000313" key="5">
    <source>
        <dbReference type="EMBL" id="VEU81024.1"/>
    </source>
</evidence>
<dbReference type="KEGG" id="aaxa:NCTC10138_01414"/>
<dbReference type="OrthoDB" id="384781at2"/>
<name>A0A449BEZ4_HAPAX</name>
<dbReference type="PANTHER" id="PTHR42756">
    <property type="entry name" value="TRANSCRIPTIONAL REGULATOR, MARR"/>
    <property type="match status" value="1"/>
</dbReference>
<keyword evidence="1" id="KW-0805">Transcription regulation</keyword>
<dbReference type="EMBL" id="LR215048">
    <property type="protein sequence ID" value="VEU81024.1"/>
    <property type="molecule type" value="Genomic_DNA"/>
</dbReference>
<dbReference type="InterPro" id="IPR023187">
    <property type="entry name" value="Tscrpt_reg_MarR-type_CS"/>
</dbReference>
<evidence type="ECO:0000259" key="4">
    <source>
        <dbReference type="PROSITE" id="PS50995"/>
    </source>
</evidence>
<organism evidence="5 6">
    <name type="scientific">Haploplasma axanthum</name>
    <name type="common">Acholeplasma axanthum</name>
    <dbReference type="NCBI Taxonomy" id="29552"/>
    <lineage>
        <taxon>Bacteria</taxon>
        <taxon>Bacillati</taxon>
        <taxon>Mycoplasmatota</taxon>
        <taxon>Mollicutes</taxon>
        <taxon>Acholeplasmatales</taxon>
        <taxon>Acholeplasmataceae</taxon>
        <taxon>Haploplasma</taxon>
    </lineage>
</organism>
<gene>
    <name evidence="5" type="ORF">NCTC10138_01414</name>
</gene>
<dbReference type="GO" id="GO:0003677">
    <property type="term" value="F:DNA binding"/>
    <property type="evidence" value="ECO:0007669"/>
    <property type="project" value="UniProtKB-KW"/>
</dbReference>
<dbReference type="RefSeq" id="WP_026389941.1">
    <property type="nucleotide sequence ID" value="NZ_LR215048.1"/>
</dbReference>
<dbReference type="Proteomes" id="UP000289841">
    <property type="component" value="Chromosome"/>
</dbReference>
<dbReference type="Gene3D" id="1.10.10.10">
    <property type="entry name" value="Winged helix-like DNA-binding domain superfamily/Winged helix DNA-binding domain"/>
    <property type="match status" value="1"/>
</dbReference>
<evidence type="ECO:0000313" key="6">
    <source>
        <dbReference type="Proteomes" id="UP000289841"/>
    </source>
</evidence>
<proteinExistence type="predicted"/>
<dbReference type="InterPro" id="IPR000835">
    <property type="entry name" value="HTH_MarR-typ"/>
</dbReference>
<dbReference type="GO" id="GO:0003700">
    <property type="term" value="F:DNA-binding transcription factor activity"/>
    <property type="evidence" value="ECO:0007669"/>
    <property type="project" value="InterPro"/>
</dbReference>
<feature type="domain" description="HTH marR-type" evidence="4">
    <location>
        <begin position="3"/>
        <end position="139"/>
    </location>
</feature>
<keyword evidence="2" id="KW-0238">DNA-binding</keyword>
<dbReference type="InterPro" id="IPR036390">
    <property type="entry name" value="WH_DNA-bd_sf"/>
</dbReference>
<dbReference type="PROSITE" id="PS50995">
    <property type="entry name" value="HTH_MARR_2"/>
    <property type="match status" value="1"/>
</dbReference>
<evidence type="ECO:0000256" key="1">
    <source>
        <dbReference type="ARBA" id="ARBA00023015"/>
    </source>
</evidence>
<dbReference type="PRINTS" id="PR00598">
    <property type="entry name" value="HTHMARR"/>
</dbReference>
<evidence type="ECO:0000256" key="3">
    <source>
        <dbReference type="ARBA" id="ARBA00023163"/>
    </source>
</evidence>
<dbReference type="Pfam" id="PF01047">
    <property type="entry name" value="MarR"/>
    <property type="match status" value="1"/>
</dbReference>
<reference evidence="5 6" key="1">
    <citation type="submission" date="2019-01" db="EMBL/GenBank/DDBJ databases">
        <authorList>
            <consortium name="Pathogen Informatics"/>
        </authorList>
    </citation>
    <scope>NUCLEOTIDE SEQUENCE [LARGE SCALE GENOMIC DNA]</scope>
    <source>
        <strain evidence="5 6">NCTC10138</strain>
    </source>
</reference>
<accession>A0A449BEZ4</accession>
<keyword evidence="3" id="KW-0804">Transcription</keyword>
<dbReference type="STRING" id="1278311.GCA_000428705_00106"/>
<sequence>MEDKNLGKELIIIVNKIKRYVDKENQKHQVPFGQGRILRFLYTNKINGKTVYQSDLKDAFSVRGASITGIVDALVKQGFVARNDDSIDKRKKNLGLTPLGEEKAQIIIKSIDKFEKEIKNVFSKQEFNDFRNKLAKLEKWIDYKEKLENETDI</sequence>